<name>A0A3S2VAS7_9SPHI</name>
<proteinExistence type="predicted"/>
<dbReference type="Pfam" id="PF21307">
    <property type="entry name" value="Glyco_hydro_95_C"/>
    <property type="match status" value="1"/>
</dbReference>
<dbReference type="Gene3D" id="2.60.40.1180">
    <property type="entry name" value="Golgi alpha-mannosidase II"/>
    <property type="match status" value="1"/>
</dbReference>
<dbReference type="SUPFAM" id="SSF48208">
    <property type="entry name" value="Six-hairpin glycosidases"/>
    <property type="match status" value="1"/>
</dbReference>
<dbReference type="OrthoDB" id="9802600at2"/>
<evidence type="ECO:0000313" key="2">
    <source>
        <dbReference type="EMBL" id="RVU03024.1"/>
    </source>
</evidence>
<dbReference type="InterPro" id="IPR049053">
    <property type="entry name" value="AFCA-like_C"/>
</dbReference>
<comment type="caution">
    <text evidence="2">The sequence shown here is derived from an EMBL/GenBank/DDBJ whole genome shotgun (WGS) entry which is preliminary data.</text>
</comment>
<dbReference type="GO" id="GO:0004560">
    <property type="term" value="F:alpha-L-fucosidase activity"/>
    <property type="evidence" value="ECO:0007669"/>
    <property type="project" value="TreeGrafter"/>
</dbReference>
<organism evidence="2 3">
    <name type="scientific">Mucilaginibacter limnophilus</name>
    <dbReference type="NCBI Taxonomy" id="1932778"/>
    <lineage>
        <taxon>Bacteria</taxon>
        <taxon>Pseudomonadati</taxon>
        <taxon>Bacteroidota</taxon>
        <taxon>Sphingobacteriia</taxon>
        <taxon>Sphingobacteriales</taxon>
        <taxon>Sphingobacteriaceae</taxon>
        <taxon>Mucilaginibacter</taxon>
    </lineage>
</organism>
<dbReference type="PANTHER" id="PTHR31084">
    <property type="entry name" value="ALPHA-L-FUCOSIDASE 2"/>
    <property type="match status" value="1"/>
</dbReference>
<dbReference type="Proteomes" id="UP000282759">
    <property type="component" value="Unassembled WGS sequence"/>
</dbReference>
<dbReference type="EMBL" id="SACK01000001">
    <property type="protein sequence ID" value="RVU03024.1"/>
    <property type="molecule type" value="Genomic_DNA"/>
</dbReference>
<sequence length="127" mass="14031">MGSFHNVGELFNTDISGGLPAVIVEMLIYADEDTIKLLPALPADWKTGSLHGALLKGNILVDELAWNKKEINFILTSSANKKISLEFPEAVRRIKLNGDKLSPGKIKKNKYLLQLNKAEKVSITLML</sequence>
<reference evidence="2 3" key="1">
    <citation type="submission" date="2019-01" db="EMBL/GenBank/DDBJ databases">
        <authorList>
            <person name="Chen W.-M."/>
        </authorList>
    </citation>
    <scope>NUCLEOTIDE SEQUENCE [LARGE SCALE GENOMIC DNA]</scope>
    <source>
        <strain evidence="2 3">YBJ-36</strain>
    </source>
</reference>
<dbReference type="PANTHER" id="PTHR31084:SF0">
    <property type="entry name" value="ALPHA-L-FUCOSIDASE 2"/>
    <property type="match status" value="1"/>
</dbReference>
<evidence type="ECO:0000313" key="3">
    <source>
        <dbReference type="Proteomes" id="UP000282759"/>
    </source>
</evidence>
<dbReference type="GO" id="GO:0005975">
    <property type="term" value="P:carbohydrate metabolic process"/>
    <property type="evidence" value="ECO:0007669"/>
    <property type="project" value="InterPro"/>
</dbReference>
<protein>
    <recommendedName>
        <fullName evidence="1">Alpha fucosidase A-like C-terminal domain-containing protein</fullName>
    </recommendedName>
</protein>
<dbReference type="RefSeq" id="WP_127703389.1">
    <property type="nucleotide sequence ID" value="NZ_SACK01000001.1"/>
</dbReference>
<feature type="domain" description="Alpha fucosidase A-like C-terminal" evidence="1">
    <location>
        <begin position="32"/>
        <end position="120"/>
    </location>
</feature>
<accession>A0A3S2VAS7</accession>
<dbReference type="InterPro" id="IPR013780">
    <property type="entry name" value="Glyco_hydro_b"/>
</dbReference>
<gene>
    <name evidence="2" type="ORF">EOD41_03555</name>
</gene>
<evidence type="ECO:0000259" key="1">
    <source>
        <dbReference type="Pfam" id="PF21307"/>
    </source>
</evidence>
<dbReference type="AlphaFoldDB" id="A0A3S2VAS7"/>
<keyword evidence="3" id="KW-1185">Reference proteome</keyword>
<dbReference type="InterPro" id="IPR008928">
    <property type="entry name" value="6-hairpin_glycosidase_sf"/>
</dbReference>